<evidence type="ECO:0000256" key="5">
    <source>
        <dbReference type="ARBA" id="ARBA00023136"/>
    </source>
</evidence>
<feature type="domain" description="GYF" evidence="8">
    <location>
        <begin position="7"/>
        <end position="50"/>
    </location>
</feature>
<keyword evidence="3 6" id="KW-0812">Transmembrane</keyword>
<feature type="transmembrane region" description="Helical" evidence="6">
    <location>
        <begin position="106"/>
        <end position="126"/>
    </location>
</feature>
<reference evidence="9 10" key="1">
    <citation type="submission" date="2023-07" db="EMBL/GenBank/DDBJ databases">
        <title>Sorghum-associated microbial communities from plants grown in Nebraska, USA.</title>
        <authorList>
            <person name="Schachtman D."/>
        </authorList>
    </citation>
    <scope>NUCLEOTIDE SEQUENCE [LARGE SCALE GENOMIC DNA]</scope>
    <source>
        <strain evidence="9 10">3262</strain>
    </source>
</reference>
<dbReference type="PANTHER" id="PTHR36115">
    <property type="entry name" value="PROLINE-RICH ANTIGEN HOMOLOG-RELATED"/>
    <property type="match status" value="1"/>
</dbReference>
<dbReference type="InterPro" id="IPR025640">
    <property type="entry name" value="GYF_2"/>
</dbReference>
<dbReference type="Pfam" id="PF14237">
    <property type="entry name" value="GYF_2"/>
    <property type="match status" value="1"/>
</dbReference>
<evidence type="ECO:0000259" key="8">
    <source>
        <dbReference type="Pfam" id="PF14237"/>
    </source>
</evidence>
<keyword evidence="4 6" id="KW-1133">Transmembrane helix</keyword>
<comment type="caution">
    <text evidence="9">The sequence shown here is derived from an EMBL/GenBank/DDBJ whole genome shotgun (WGS) entry which is preliminary data.</text>
</comment>
<evidence type="ECO:0000313" key="10">
    <source>
        <dbReference type="Proteomes" id="UP001247620"/>
    </source>
</evidence>
<evidence type="ECO:0000256" key="6">
    <source>
        <dbReference type="SAM" id="Phobius"/>
    </source>
</evidence>
<evidence type="ECO:0000256" key="3">
    <source>
        <dbReference type="ARBA" id="ARBA00022692"/>
    </source>
</evidence>
<evidence type="ECO:0000256" key="2">
    <source>
        <dbReference type="ARBA" id="ARBA00022475"/>
    </source>
</evidence>
<evidence type="ECO:0000256" key="4">
    <source>
        <dbReference type="ARBA" id="ARBA00022989"/>
    </source>
</evidence>
<dbReference type="Proteomes" id="UP001247620">
    <property type="component" value="Unassembled WGS sequence"/>
</dbReference>
<keyword evidence="5 6" id="KW-0472">Membrane</keyword>
<dbReference type="EMBL" id="JAVDUU010000005">
    <property type="protein sequence ID" value="MDR6945201.1"/>
    <property type="molecule type" value="Genomic_DNA"/>
</dbReference>
<evidence type="ECO:0000256" key="1">
    <source>
        <dbReference type="ARBA" id="ARBA00004651"/>
    </source>
</evidence>
<evidence type="ECO:0000313" key="9">
    <source>
        <dbReference type="EMBL" id="MDR6945201.1"/>
    </source>
</evidence>
<organism evidence="9 10">
    <name type="scientific">Mucilaginibacter pocheonensis</name>
    <dbReference type="NCBI Taxonomy" id="398050"/>
    <lineage>
        <taxon>Bacteria</taxon>
        <taxon>Pseudomonadati</taxon>
        <taxon>Bacteroidota</taxon>
        <taxon>Sphingobacteriia</taxon>
        <taxon>Sphingobacteriales</taxon>
        <taxon>Sphingobacteriaceae</taxon>
        <taxon>Mucilaginibacter</taxon>
    </lineage>
</organism>
<dbReference type="InterPro" id="IPR051791">
    <property type="entry name" value="Pra-immunoreactive"/>
</dbReference>
<dbReference type="PANTHER" id="PTHR36115:SF4">
    <property type="entry name" value="MEMBRANE PROTEIN"/>
    <property type="match status" value="1"/>
</dbReference>
<gene>
    <name evidence="9" type="ORF">J2W55_005069</name>
</gene>
<feature type="transmembrane region" description="Helical" evidence="6">
    <location>
        <begin position="166"/>
        <end position="182"/>
    </location>
</feature>
<accession>A0ABU1TIG6</accession>
<protein>
    <submittedName>
        <fullName evidence="9">RDD family membrane protein YckC</fullName>
    </submittedName>
</protein>
<evidence type="ECO:0000259" key="7">
    <source>
        <dbReference type="Pfam" id="PF06271"/>
    </source>
</evidence>
<sequence length="203" mass="23136">MAPTYILVIKGKPEGPFSVEELKARNIRPGDFVKTPEMDDYKEAQEIAELREILGFKKPALLMQYFGSFDQRLLASVLDWFMLLGVFIIIAFIVVLMFIHNKEQRIVASFSFLGAIPFAKIIYHIIMESSAQQATHGKQMLKIKVVDMQGNRISTGKAISRNLCKIFSVATFFVGYLLAFFNKKQQCLHDMMAGTLVIKDRLF</sequence>
<proteinExistence type="predicted"/>
<comment type="subcellular location">
    <subcellularLocation>
        <location evidence="1">Cell membrane</location>
        <topology evidence="1">Multi-pass membrane protein</topology>
    </subcellularLocation>
</comment>
<feature type="domain" description="RDD" evidence="7">
    <location>
        <begin position="68"/>
        <end position="194"/>
    </location>
</feature>
<feature type="transmembrane region" description="Helical" evidence="6">
    <location>
        <begin position="80"/>
        <end position="99"/>
    </location>
</feature>
<dbReference type="RefSeq" id="WP_310102783.1">
    <property type="nucleotide sequence ID" value="NZ_JAVDUU010000005.1"/>
</dbReference>
<keyword evidence="10" id="KW-1185">Reference proteome</keyword>
<dbReference type="InterPro" id="IPR010432">
    <property type="entry name" value="RDD"/>
</dbReference>
<dbReference type="Pfam" id="PF06271">
    <property type="entry name" value="RDD"/>
    <property type="match status" value="1"/>
</dbReference>
<keyword evidence="2" id="KW-1003">Cell membrane</keyword>
<name>A0ABU1TIG6_9SPHI</name>